<dbReference type="Proteomes" id="UP001221757">
    <property type="component" value="Unassembled WGS sequence"/>
</dbReference>
<evidence type="ECO:0008006" key="4">
    <source>
        <dbReference type="Google" id="ProtNLM"/>
    </source>
</evidence>
<dbReference type="EMBL" id="JARKIE010000571">
    <property type="protein sequence ID" value="KAJ7626760.1"/>
    <property type="molecule type" value="Genomic_DNA"/>
</dbReference>
<accession>A0AAD7BPU4</accession>
<organism evidence="2 3">
    <name type="scientific">Mycena rosella</name>
    <name type="common">Pink bonnet</name>
    <name type="synonym">Agaricus rosellus</name>
    <dbReference type="NCBI Taxonomy" id="1033263"/>
    <lineage>
        <taxon>Eukaryota</taxon>
        <taxon>Fungi</taxon>
        <taxon>Dikarya</taxon>
        <taxon>Basidiomycota</taxon>
        <taxon>Agaricomycotina</taxon>
        <taxon>Agaricomycetes</taxon>
        <taxon>Agaricomycetidae</taxon>
        <taxon>Agaricales</taxon>
        <taxon>Marasmiineae</taxon>
        <taxon>Mycenaceae</taxon>
        <taxon>Mycena</taxon>
    </lineage>
</organism>
<feature type="chain" id="PRO_5042287425" description="Extracellular membrane protein CFEM domain-containing protein" evidence="1">
    <location>
        <begin position="26"/>
        <end position="180"/>
    </location>
</feature>
<dbReference type="AlphaFoldDB" id="A0AAD7BPU4"/>
<reference evidence="2" key="1">
    <citation type="submission" date="2023-03" db="EMBL/GenBank/DDBJ databases">
        <title>Massive genome expansion in bonnet fungi (Mycena s.s.) driven by repeated elements and novel gene families across ecological guilds.</title>
        <authorList>
            <consortium name="Lawrence Berkeley National Laboratory"/>
            <person name="Harder C.B."/>
            <person name="Miyauchi S."/>
            <person name="Viragh M."/>
            <person name="Kuo A."/>
            <person name="Thoen E."/>
            <person name="Andreopoulos B."/>
            <person name="Lu D."/>
            <person name="Skrede I."/>
            <person name="Drula E."/>
            <person name="Henrissat B."/>
            <person name="Morin E."/>
            <person name="Kohler A."/>
            <person name="Barry K."/>
            <person name="LaButti K."/>
            <person name="Morin E."/>
            <person name="Salamov A."/>
            <person name="Lipzen A."/>
            <person name="Mereny Z."/>
            <person name="Hegedus B."/>
            <person name="Baldrian P."/>
            <person name="Stursova M."/>
            <person name="Weitz H."/>
            <person name="Taylor A."/>
            <person name="Grigoriev I.V."/>
            <person name="Nagy L.G."/>
            <person name="Martin F."/>
            <person name="Kauserud H."/>
        </authorList>
    </citation>
    <scope>NUCLEOTIDE SEQUENCE</scope>
    <source>
        <strain evidence="2">CBHHK067</strain>
    </source>
</reference>
<feature type="signal peptide" evidence="1">
    <location>
        <begin position="1"/>
        <end position="25"/>
    </location>
</feature>
<evidence type="ECO:0000313" key="2">
    <source>
        <dbReference type="EMBL" id="KAJ7626760.1"/>
    </source>
</evidence>
<keyword evidence="3" id="KW-1185">Reference proteome</keyword>
<evidence type="ECO:0000313" key="3">
    <source>
        <dbReference type="Proteomes" id="UP001221757"/>
    </source>
</evidence>
<evidence type="ECO:0000256" key="1">
    <source>
        <dbReference type="SAM" id="SignalP"/>
    </source>
</evidence>
<comment type="caution">
    <text evidence="2">The sequence shown here is derived from an EMBL/GenBank/DDBJ whole genome shotgun (WGS) entry which is preliminary data.</text>
</comment>
<protein>
    <recommendedName>
        <fullName evidence="4">Extracellular membrane protein CFEM domain-containing protein</fullName>
    </recommendedName>
</protein>
<name>A0AAD7BPU4_MYCRO</name>
<sequence length="180" mass="18628">MLTTLAYDLAALGAVLLCTARTSFAVSDSRRLISRQTSTFDPSQIPSACQSSCNSIVDNANTCTTFQCLCTPKNDAAVQSCVNCVISLNHTGPVIIDGQDSSIFASECNLNNVSVSSLSASGVATVTGITTSNFNPPPTSTSASQSASPPSFASTIHLGAQFLIWSSYAAVTILVTLTMT</sequence>
<keyword evidence="1" id="KW-0732">Signal</keyword>
<proteinExistence type="predicted"/>
<gene>
    <name evidence="2" type="ORF">B0H17DRAFT_1110501</name>
</gene>